<reference evidence="4" key="1">
    <citation type="journal article" date="2019" name="Int. J. Syst. Evol. Microbiol.">
        <title>The Global Catalogue of Microorganisms (GCM) 10K type strain sequencing project: providing services to taxonomists for standard genome sequencing and annotation.</title>
        <authorList>
            <consortium name="The Broad Institute Genomics Platform"/>
            <consortium name="The Broad Institute Genome Sequencing Center for Infectious Disease"/>
            <person name="Wu L."/>
            <person name="Ma J."/>
        </authorList>
    </citation>
    <scope>NUCLEOTIDE SEQUENCE [LARGE SCALE GENOMIC DNA]</scope>
    <source>
        <strain evidence="4">CGMCC 1.15043</strain>
    </source>
</reference>
<evidence type="ECO:0000256" key="1">
    <source>
        <dbReference type="ARBA" id="ARBA00008635"/>
    </source>
</evidence>
<protein>
    <submittedName>
        <fullName evidence="3">Protein DinB</fullName>
    </submittedName>
</protein>
<evidence type="ECO:0000256" key="2">
    <source>
        <dbReference type="ARBA" id="ARBA00022723"/>
    </source>
</evidence>
<keyword evidence="4" id="KW-1185">Reference proteome</keyword>
<dbReference type="Gene3D" id="1.20.120.450">
    <property type="entry name" value="dinb family like domain"/>
    <property type="match status" value="1"/>
</dbReference>
<keyword evidence="2" id="KW-0479">Metal-binding</keyword>
<dbReference type="PANTHER" id="PTHR37302">
    <property type="entry name" value="SLR1116 PROTEIN"/>
    <property type="match status" value="1"/>
</dbReference>
<dbReference type="Proteomes" id="UP000615455">
    <property type="component" value="Unassembled WGS sequence"/>
</dbReference>
<evidence type="ECO:0000313" key="4">
    <source>
        <dbReference type="Proteomes" id="UP000615455"/>
    </source>
</evidence>
<accession>A0ABQ1F3E7</accession>
<organism evidence="3 4">
    <name type="scientific">Paenibacillus marchantiophytorum</name>
    <dbReference type="NCBI Taxonomy" id="1619310"/>
    <lineage>
        <taxon>Bacteria</taxon>
        <taxon>Bacillati</taxon>
        <taxon>Bacillota</taxon>
        <taxon>Bacilli</taxon>
        <taxon>Bacillales</taxon>
        <taxon>Paenibacillaceae</taxon>
        <taxon>Paenibacillus</taxon>
    </lineage>
</organism>
<dbReference type="EMBL" id="BMHE01000034">
    <property type="protein sequence ID" value="GFZ98274.1"/>
    <property type="molecule type" value="Genomic_DNA"/>
</dbReference>
<proteinExistence type="inferred from homology"/>
<dbReference type="PANTHER" id="PTHR37302:SF1">
    <property type="entry name" value="PROTEIN DINB"/>
    <property type="match status" value="1"/>
</dbReference>
<comment type="similarity">
    <text evidence="1">Belongs to the DinB family.</text>
</comment>
<dbReference type="InterPro" id="IPR007837">
    <property type="entry name" value="DinB"/>
</dbReference>
<comment type="caution">
    <text evidence="3">The sequence shown here is derived from an EMBL/GenBank/DDBJ whole genome shotgun (WGS) entry which is preliminary data.</text>
</comment>
<evidence type="ECO:0000313" key="3">
    <source>
        <dbReference type="EMBL" id="GFZ98274.1"/>
    </source>
</evidence>
<dbReference type="RefSeq" id="WP_189016531.1">
    <property type="nucleotide sequence ID" value="NZ_BMHE01000034.1"/>
</dbReference>
<dbReference type="SUPFAM" id="SSF109854">
    <property type="entry name" value="DinB/YfiT-like putative metalloenzymes"/>
    <property type="match status" value="1"/>
</dbReference>
<gene>
    <name evidence="3" type="primary">dinB</name>
    <name evidence="3" type="ORF">GCM10008018_50620</name>
</gene>
<dbReference type="InterPro" id="IPR034660">
    <property type="entry name" value="DinB/YfiT-like"/>
</dbReference>
<sequence length="169" mass="19251">MSNPTMKSYEYHAWANGRVFARLAELSEETLHQELKDVFPSLYAGLVHIYQVDTVWLAAVQGRSYEEAKELRAKVQEKTTGKSIKELEALFLELAESYRNFLNEGGVPQLVRDFTHPTLGVLEASISELIQHVVNHGTYHRGNITSMLRQLGYTGVPTDYVLYLYEANK</sequence>
<dbReference type="Pfam" id="PF05163">
    <property type="entry name" value="DinB"/>
    <property type="match status" value="1"/>
</dbReference>
<name>A0ABQ1F3E7_9BACL</name>